<sequence>MSKPLQINFRSSKDNVKGVIELVYNGKTIKFTSPDMESSPMQPSSPKYVPIIPPRVQQPNKIIPETTSAKANDDYKSVPKTYLNKFIEEYFKTFPRDKFKDLNNELKEHYETKRFKRHVRIKYDNQPTKNLKKPIKNTSEDELYVEIETHFDSKGLKGEKKKQLIRTIIDKIQKAIHSDMNGKLITPKKDSNKMTRALYKKRLQDPLEHKSNHVLVNKYSFPLKKFIHRQLNPISKSVSMQESSQYIGIKSGEEWKKPYFEPQYLAAKKAIKSEMSEVDVDYSKVVDINTIPQRLQQPLNSDNSGENLNTNYFDEIGKMNFFIKDIDGSGFSVGFNQYVDEPPDPDTMKLFTGLENVIQTYHQTYDPLPEASQDSFTREAKVKPENPPNTSSKAEHNIERRSVNKNHDYHSNEYKIIYDNNFMPYHSYRDIFESNKIQPKSKLAFTSHSNLKLPLVVDENIFDKNLKPAEIFGLADLFERKKRSISVKKISNLKNKIKLNRYLNTNAMPTKRIYLNKKRNKRQINKIRIIATDLPHMSKHSDENVFVVSDENVFADRAIVKDIETSEGDHDKQEDSDTLPYQSEDNNMPSSYITKLFDGRSRHNPLMSKYPHVFMEEISRSREEYMPNHGLLFGKIPALSTLGHGFEMGKDDDKFDLEHLNVSNTADARKNIKDEEDASIPPANRANYKVTVKIIPKNQTGLHSGFKEIHTSINKRYNKNGLLYSSLVNVSEISNIIKVNRTKEEKEADVRSGQHGNYYTTIMKEQQDKMSFLLRQHAKHINEQLSRLNQEKIILQSMLNNNNLTNIKYLDDDSIGTPKPYLLKLPLKMENSHENEPKEEVRTTTGMLRTVMPTTITTVLPTTTTTTTTTPNPIIQQQTFSENIKKHIISTIERNGNLTDQILRKIDKNTEILQIFLKRLTEKIQVTTSKPVTRYAETFNNEWKKQGEDFNHNMVMRKNDTHISIPFVYAYQQPIMPHKINTPVASVIYHGHIHTNTIHPKETPIEKLNVIQKIDQNNQSRFFIDEMENDYKVIQVGNVKKNREYNLVNASNNTMA</sequence>
<name>A0A922MTM3_SPOEX</name>
<organism evidence="2 3">
    <name type="scientific">Spodoptera exigua</name>
    <name type="common">Beet armyworm</name>
    <name type="synonym">Noctua fulgens</name>
    <dbReference type="NCBI Taxonomy" id="7107"/>
    <lineage>
        <taxon>Eukaryota</taxon>
        <taxon>Metazoa</taxon>
        <taxon>Ecdysozoa</taxon>
        <taxon>Arthropoda</taxon>
        <taxon>Hexapoda</taxon>
        <taxon>Insecta</taxon>
        <taxon>Pterygota</taxon>
        <taxon>Neoptera</taxon>
        <taxon>Endopterygota</taxon>
        <taxon>Lepidoptera</taxon>
        <taxon>Glossata</taxon>
        <taxon>Ditrysia</taxon>
        <taxon>Noctuoidea</taxon>
        <taxon>Noctuidae</taxon>
        <taxon>Amphipyrinae</taxon>
        <taxon>Spodoptera</taxon>
    </lineage>
</organism>
<feature type="region of interest" description="Disordered" evidence="1">
    <location>
        <begin position="368"/>
        <end position="396"/>
    </location>
</feature>
<gene>
    <name evidence="2" type="ORF">HF086_011030</name>
</gene>
<protein>
    <submittedName>
        <fullName evidence="2">Uncharacterized protein</fullName>
    </submittedName>
</protein>
<feature type="compositionally biased region" description="Basic and acidic residues" evidence="1">
    <location>
        <begin position="564"/>
        <end position="575"/>
    </location>
</feature>
<comment type="caution">
    <text evidence="2">The sequence shown here is derived from an EMBL/GenBank/DDBJ whole genome shotgun (WGS) entry which is preliminary data.</text>
</comment>
<evidence type="ECO:0000313" key="3">
    <source>
        <dbReference type="Proteomes" id="UP000814243"/>
    </source>
</evidence>
<accession>A0A922MTM3</accession>
<feature type="region of interest" description="Disordered" evidence="1">
    <location>
        <begin position="564"/>
        <end position="585"/>
    </location>
</feature>
<evidence type="ECO:0000313" key="2">
    <source>
        <dbReference type="EMBL" id="KAH9642673.1"/>
    </source>
</evidence>
<dbReference type="EMBL" id="JACEFF010000182">
    <property type="protein sequence ID" value="KAH9642673.1"/>
    <property type="molecule type" value="Genomic_DNA"/>
</dbReference>
<proteinExistence type="predicted"/>
<reference evidence="2" key="1">
    <citation type="journal article" date="2021" name="G3 (Bethesda)">
        <title>Genome and transcriptome analysis of the beet armyworm Spodoptera exigua reveals targets for pest control. .</title>
        <authorList>
            <person name="Simon S."/>
            <person name="Breeschoten T."/>
            <person name="Jansen H.J."/>
            <person name="Dirks R.P."/>
            <person name="Schranz M.E."/>
            <person name="Ros V.I.D."/>
        </authorList>
    </citation>
    <scope>NUCLEOTIDE SEQUENCE</scope>
    <source>
        <strain evidence="2">TB_SE_WUR_2020</strain>
    </source>
</reference>
<evidence type="ECO:0000256" key="1">
    <source>
        <dbReference type="SAM" id="MobiDB-lite"/>
    </source>
</evidence>
<dbReference type="AlphaFoldDB" id="A0A922MTM3"/>
<dbReference type="Proteomes" id="UP000814243">
    <property type="component" value="Unassembled WGS sequence"/>
</dbReference>